<evidence type="ECO:0000256" key="1">
    <source>
        <dbReference type="ARBA" id="ARBA00004141"/>
    </source>
</evidence>
<feature type="transmembrane region" description="Helical" evidence="10">
    <location>
        <begin position="314"/>
        <end position="337"/>
    </location>
</feature>
<comment type="subcellular location">
    <subcellularLocation>
        <location evidence="1">Membrane</location>
        <topology evidence="1">Multi-pass membrane protein</topology>
    </subcellularLocation>
</comment>
<feature type="transmembrane region" description="Helical" evidence="10">
    <location>
        <begin position="820"/>
        <end position="843"/>
    </location>
</feature>
<dbReference type="InterPro" id="IPR004813">
    <property type="entry name" value="OPT"/>
</dbReference>
<keyword evidence="3" id="KW-0813">Transport</keyword>
<organism evidence="11 12">
    <name type="scientific">Apiospora saccharicola</name>
    <dbReference type="NCBI Taxonomy" id="335842"/>
    <lineage>
        <taxon>Eukaryota</taxon>
        <taxon>Fungi</taxon>
        <taxon>Dikarya</taxon>
        <taxon>Ascomycota</taxon>
        <taxon>Pezizomycotina</taxon>
        <taxon>Sordariomycetes</taxon>
        <taxon>Xylariomycetidae</taxon>
        <taxon>Amphisphaeriales</taxon>
        <taxon>Apiosporaceae</taxon>
        <taxon>Apiospora</taxon>
    </lineage>
</organism>
<evidence type="ECO:0000256" key="5">
    <source>
        <dbReference type="ARBA" id="ARBA00022856"/>
    </source>
</evidence>
<feature type="transmembrane region" description="Helical" evidence="10">
    <location>
        <begin position="357"/>
        <end position="377"/>
    </location>
</feature>
<keyword evidence="5" id="KW-0571">Peptide transport</keyword>
<feature type="transmembrane region" description="Helical" evidence="10">
    <location>
        <begin position="516"/>
        <end position="536"/>
    </location>
</feature>
<dbReference type="PANTHER" id="PTHR22601">
    <property type="entry name" value="ISP4 LIKE PROTEIN"/>
    <property type="match status" value="1"/>
</dbReference>
<dbReference type="Proteomes" id="UP001446871">
    <property type="component" value="Unassembled WGS sequence"/>
</dbReference>
<protein>
    <recommendedName>
        <fullName evidence="13">OPT superfamily oligopeptide transporter</fullName>
    </recommendedName>
</protein>
<evidence type="ECO:0000256" key="7">
    <source>
        <dbReference type="ARBA" id="ARBA00022989"/>
    </source>
</evidence>
<evidence type="ECO:0000256" key="6">
    <source>
        <dbReference type="ARBA" id="ARBA00022927"/>
    </source>
</evidence>
<feature type="compositionally biased region" description="Basic and acidic residues" evidence="9">
    <location>
        <begin position="48"/>
        <end position="62"/>
    </location>
</feature>
<feature type="transmembrane region" description="Helical" evidence="10">
    <location>
        <begin position="131"/>
        <end position="151"/>
    </location>
</feature>
<sequence length="872" mass="97726">MISKITSDQGKSPVLVGAQLTASESQDSDCNEKSEEHIIQYSTVEDGDLGKGYKDESRRGSDDPEYASVEERRTAAEKVDNMAEIGLYALHVEDDPSLNPWTFRTWFIGLGLSALASSLATVYMFKPQGVGISTIFLCVVSYVIALAMELIPRRGWLGRFLNPHPFNSKEHAAILIMSSTAAHSAKATQVLAVQKLWYHQLPNTAICILLIFSSQCLGYGIAGVLRKALVYPTKFVHPGSLPLMSLLETLHRKRKEVKPQLKLFYWAFACMFVWEVMPQYIMPLLTGVSIFCLVNQHSMHFTRIFGGANGNEGLGLFSLCFDFQYIGSSALFIPLTVTYLSRLCWSGNFLLTNNQTQVNVVVGICLNVAVCLGMYYGNIWRAKDFPLLSQLLFSPKSNSTHYVVYQQNAILDSQGIVDDVQVKQEGIPYMAASFAQYVLTENLAITATITHMLLYNWNDLKCAWSGVTVANLKRLVRAETWMPWKKQQKEEMTEEEKKGLDPHYRLMRKYKPAPDWWFGIIFLVATAAGLVCIQQTNSGMRWWAFLIAISMAWVFILFIGAQVAITGFGAPVTSVIQMIGAYMEPGKPLANMYGFHAYTLLDAPFLWNYPLIMRLVLLADFKLAQYAKLSPRCTLTMQLVGTLAGGLINYAVMMSITEAQRDILLSIEGTHIWSGAHLQSFNTQAVTWVRRPFEIHVLLGKHLPMGAPGARPRVRGAAAIILCAPLHAQVPPRYGQHTHHHMAHWLSGVRHQLVYFDVFPDCVLESILSSQVSLPFIRTRTRTRTPSIPLEHKDVMSMAFLLIPTWASCRYKPEWFLKYNYVLCAGLEGGTQVIIFILTFAFLGGSGKPVTFPAYWGNRSGNVDFCMTDPAT</sequence>
<evidence type="ECO:0000313" key="11">
    <source>
        <dbReference type="EMBL" id="KAK8060276.1"/>
    </source>
</evidence>
<dbReference type="Pfam" id="PF03169">
    <property type="entry name" value="OPT"/>
    <property type="match status" value="1"/>
</dbReference>
<feature type="transmembrane region" description="Helical" evidence="10">
    <location>
        <begin position="542"/>
        <end position="568"/>
    </location>
</feature>
<accession>A0ABR1UQC9</accession>
<feature type="transmembrane region" description="Helical" evidence="10">
    <location>
        <begin position="106"/>
        <end position="125"/>
    </location>
</feature>
<evidence type="ECO:0000256" key="9">
    <source>
        <dbReference type="SAM" id="MobiDB-lite"/>
    </source>
</evidence>
<feature type="compositionally biased region" description="Polar residues" evidence="9">
    <location>
        <begin position="1"/>
        <end position="10"/>
    </location>
</feature>
<evidence type="ECO:0000256" key="4">
    <source>
        <dbReference type="ARBA" id="ARBA00022692"/>
    </source>
</evidence>
<evidence type="ECO:0000313" key="12">
    <source>
        <dbReference type="Proteomes" id="UP001446871"/>
    </source>
</evidence>
<evidence type="ECO:0000256" key="2">
    <source>
        <dbReference type="ARBA" id="ARBA00008807"/>
    </source>
</evidence>
<feature type="transmembrane region" description="Helical" evidence="10">
    <location>
        <begin position="263"/>
        <end position="294"/>
    </location>
</feature>
<dbReference type="EMBL" id="JAQQWM010000006">
    <property type="protein sequence ID" value="KAK8060276.1"/>
    <property type="molecule type" value="Genomic_DNA"/>
</dbReference>
<keyword evidence="6" id="KW-0653">Protein transport</keyword>
<dbReference type="NCBIfam" id="TIGR00728">
    <property type="entry name" value="OPT_sfam"/>
    <property type="match status" value="1"/>
</dbReference>
<name>A0ABR1UQC9_9PEZI</name>
<keyword evidence="8 10" id="KW-0472">Membrane</keyword>
<evidence type="ECO:0000256" key="8">
    <source>
        <dbReference type="ARBA" id="ARBA00023136"/>
    </source>
</evidence>
<feature type="region of interest" description="Disordered" evidence="9">
    <location>
        <begin position="1"/>
        <end position="73"/>
    </location>
</feature>
<comment type="similarity">
    <text evidence="2">Belongs to the oligopeptide OPT transporter family.</text>
</comment>
<reference evidence="11 12" key="1">
    <citation type="submission" date="2023-01" db="EMBL/GenBank/DDBJ databases">
        <title>Analysis of 21 Apiospora genomes using comparative genomics revels a genus with tremendous synthesis potential of carbohydrate active enzymes and secondary metabolites.</title>
        <authorList>
            <person name="Sorensen T."/>
        </authorList>
    </citation>
    <scope>NUCLEOTIDE SEQUENCE [LARGE SCALE GENOMIC DNA]</scope>
    <source>
        <strain evidence="11 12">CBS 83171</strain>
    </source>
</reference>
<dbReference type="InterPro" id="IPR004648">
    <property type="entry name" value="Oligpept_transpt"/>
</dbReference>
<gene>
    <name evidence="11" type="ORF">PG996_010206</name>
</gene>
<keyword evidence="4 10" id="KW-0812">Transmembrane</keyword>
<keyword evidence="12" id="KW-1185">Reference proteome</keyword>
<evidence type="ECO:0000256" key="3">
    <source>
        <dbReference type="ARBA" id="ARBA00022448"/>
    </source>
</evidence>
<feature type="transmembrane region" description="Helical" evidence="10">
    <location>
        <begin position="589"/>
        <end position="609"/>
    </location>
</feature>
<proteinExistence type="inferred from homology"/>
<evidence type="ECO:0008006" key="13">
    <source>
        <dbReference type="Google" id="ProtNLM"/>
    </source>
</evidence>
<feature type="transmembrane region" description="Helical" evidence="10">
    <location>
        <begin position="205"/>
        <end position="225"/>
    </location>
</feature>
<keyword evidence="7 10" id="KW-1133">Transmembrane helix</keyword>
<evidence type="ECO:0000256" key="10">
    <source>
        <dbReference type="SAM" id="Phobius"/>
    </source>
</evidence>
<comment type="caution">
    <text evidence="11">The sequence shown here is derived from an EMBL/GenBank/DDBJ whole genome shotgun (WGS) entry which is preliminary data.</text>
</comment>